<dbReference type="EMBL" id="CAEZSR010000091">
    <property type="protein sequence ID" value="CAB4569958.1"/>
    <property type="molecule type" value="Genomic_DNA"/>
</dbReference>
<accession>A0A6J6E9A3</accession>
<sequence>MNTTARRIRTLAALTVLALSASLAACSDESDTADTSGATGTTEAQLPSPVIVDVDAIDGTTVSVPLSNVVVIDTDTPTSWTATVADPSVASFTPGSDDGSASFNPGLKPLAAGTTTVTLTDGTTTVTFTLEVTA</sequence>
<protein>
    <submittedName>
        <fullName evidence="1">Unannotated protein</fullName>
    </submittedName>
</protein>
<dbReference type="PROSITE" id="PS51257">
    <property type="entry name" value="PROKAR_LIPOPROTEIN"/>
    <property type="match status" value="1"/>
</dbReference>
<reference evidence="1" key="1">
    <citation type="submission" date="2020-05" db="EMBL/GenBank/DDBJ databases">
        <authorList>
            <person name="Chiriac C."/>
            <person name="Salcher M."/>
            <person name="Ghai R."/>
            <person name="Kavagutti S V."/>
        </authorList>
    </citation>
    <scope>NUCLEOTIDE SEQUENCE</scope>
</reference>
<name>A0A6J6E9A3_9ZZZZ</name>
<dbReference type="AlphaFoldDB" id="A0A6J6E9A3"/>
<organism evidence="1">
    <name type="scientific">freshwater metagenome</name>
    <dbReference type="NCBI Taxonomy" id="449393"/>
    <lineage>
        <taxon>unclassified sequences</taxon>
        <taxon>metagenomes</taxon>
        <taxon>ecological metagenomes</taxon>
    </lineage>
</organism>
<evidence type="ECO:0000313" key="1">
    <source>
        <dbReference type="EMBL" id="CAB4569958.1"/>
    </source>
</evidence>
<gene>
    <name evidence="1" type="ORF">UFOPK1493_02323</name>
</gene>
<proteinExistence type="predicted"/>